<keyword evidence="2" id="KW-0479">Metal-binding</keyword>
<reference evidence="11 12" key="1">
    <citation type="journal article" date="2015" name="Genome Biol. Evol.">
        <title>Comparative Genomics of a Bacterivorous Green Alga Reveals Evolutionary Causalities and Consequences of Phago-Mixotrophic Mode of Nutrition.</title>
        <authorList>
            <person name="Burns J.A."/>
            <person name="Paasch A."/>
            <person name="Narechania A."/>
            <person name="Kim E."/>
        </authorList>
    </citation>
    <scope>NUCLEOTIDE SEQUENCE [LARGE SCALE GENOMIC DNA]</scope>
    <source>
        <strain evidence="11 12">PLY_AMNH</strain>
    </source>
</reference>
<protein>
    <submittedName>
        <fullName evidence="11">Uncharacterized protein</fullName>
    </submittedName>
</protein>
<dbReference type="GO" id="GO:0006511">
    <property type="term" value="P:ubiquitin-dependent protein catabolic process"/>
    <property type="evidence" value="ECO:0007669"/>
    <property type="project" value="TreeGrafter"/>
</dbReference>
<evidence type="ECO:0000256" key="6">
    <source>
        <dbReference type="PROSITE-ProRule" id="PRU00047"/>
    </source>
</evidence>
<dbReference type="GO" id="GO:0061630">
    <property type="term" value="F:ubiquitin protein ligase activity"/>
    <property type="evidence" value="ECO:0007669"/>
    <property type="project" value="InterPro"/>
</dbReference>
<dbReference type="Gene3D" id="3.10.20.90">
    <property type="entry name" value="Phosphatidylinositol 3-kinase Catalytic Subunit, Chain A, domain 1"/>
    <property type="match status" value="1"/>
</dbReference>
<dbReference type="Pfam" id="PF08783">
    <property type="entry name" value="DWNN"/>
    <property type="match status" value="1"/>
</dbReference>
<dbReference type="SUPFAM" id="SSF57756">
    <property type="entry name" value="Retrovirus zinc finger-like domains"/>
    <property type="match status" value="2"/>
</dbReference>
<keyword evidence="5" id="KW-0539">Nucleus</keyword>
<feature type="compositionally biased region" description="Basic and acidic residues" evidence="7">
    <location>
        <begin position="375"/>
        <end position="384"/>
    </location>
</feature>
<dbReference type="PROSITE" id="PS50158">
    <property type="entry name" value="ZF_CCHC"/>
    <property type="match status" value="2"/>
</dbReference>
<evidence type="ECO:0000259" key="8">
    <source>
        <dbReference type="PROSITE" id="PS50089"/>
    </source>
</evidence>
<dbReference type="GO" id="GO:0006397">
    <property type="term" value="P:mRNA processing"/>
    <property type="evidence" value="ECO:0007669"/>
    <property type="project" value="InterPro"/>
</dbReference>
<keyword evidence="4" id="KW-0862">Zinc</keyword>
<feature type="compositionally biased region" description="Polar residues" evidence="7">
    <location>
        <begin position="713"/>
        <end position="725"/>
    </location>
</feature>
<feature type="compositionally biased region" description="Polar residues" evidence="7">
    <location>
        <begin position="409"/>
        <end position="429"/>
    </location>
</feature>
<feature type="domain" description="CCHC-type" evidence="9">
    <location>
        <begin position="189"/>
        <end position="203"/>
    </location>
</feature>
<dbReference type="InterPro" id="IPR014891">
    <property type="entry name" value="DWNN_domain"/>
</dbReference>
<dbReference type="SUPFAM" id="SSF57850">
    <property type="entry name" value="RING/U-box"/>
    <property type="match status" value="1"/>
</dbReference>
<sequence length="782" mass="84688">MSGCVYYRFKSANNYDSITFDGVLLSVGDLKRSIIEKVGLKNCDLIIANAQTEEEFLDEGFRIPKNSSVTIKRVPMVRPRTVATEPVPLMSVSRYVDADPEEERNSTHKVLTATASEMQTVEGKTSGSSLSAEDALAEEDRRIEDLINKTDMAHQKEIREYSYGKGGKGKGKGFGRGRSTGVPHAGYICKRCHKPGHFVQECPTNGDPVFDISKKCHAPGIPVSYIAPDPNGRILMGDGQTGVMQPSAKGFGTYPSNVNTTQIPDHLKCSLCSSLYRDAVLIMCCQKTYCDGCARTKLIAEGRCPSCGKENCNADSLLPNKDVRDIIKAFKAGRVDTAPLISGVGPSQDSAKSASSIQPSLLPSPESSQSAPSESFREATEKVETALSVEETVKGEKSGASPRPLEATTAATIFEPSSTSQDAKTGPSEQQEEKSSERAQAQTAKMVRKDTDAESQSLVIAQAGAVKAPIKVDKGPIRCFTCGGVGHFQRDCPQARQVQGTPAHQLPSGYGRGMGNEWIPPSSWAVADTWGRAEGWAGGNRWPGGNGWGGPPAWEGWVQRPDGTWVEELYAHRAYRGQAAAYHGDKGTYQWEGWVQRPDGTWVEDPYAHRAYRGQAAAYHGDKGTYGYNEYSNGFDDWASHEYPSRVGDWRGWWGEDSAAMGKGRADPAADGKGKGRNKGAGKGSGKSGGAVGPTPLSKEQFEALQSRVAQEPQETYGRSPSKSSGLKGHSDRLSDLRSNKRLHESKANEGVSCADEDRINDFSDAEEKVKSSRRRGFPETE</sequence>
<dbReference type="GO" id="GO:0016567">
    <property type="term" value="P:protein ubiquitination"/>
    <property type="evidence" value="ECO:0007669"/>
    <property type="project" value="InterPro"/>
</dbReference>
<evidence type="ECO:0000313" key="11">
    <source>
        <dbReference type="EMBL" id="KAK3276075.1"/>
    </source>
</evidence>
<evidence type="ECO:0000256" key="3">
    <source>
        <dbReference type="ARBA" id="ARBA00022771"/>
    </source>
</evidence>
<feature type="compositionally biased region" description="Basic and acidic residues" evidence="7">
    <location>
        <begin position="729"/>
        <end position="748"/>
    </location>
</feature>
<accession>A0AAE0GDR9</accession>
<evidence type="ECO:0000256" key="2">
    <source>
        <dbReference type="ARBA" id="ARBA00022723"/>
    </source>
</evidence>
<feature type="compositionally biased region" description="Basic and acidic residues" evidence="7">
    <location>
        <begin position="756"/>
        <end position="782"/>
    </location>
</feature>
<dbReference type="Gene3D" id="4.10.60.10">
    <property type="entry name" value="Zinc finger, CCHC-type"/>
    <property type="match status" value="2"/>
</dbReference>
<feature type="domain" description="CCHC-type" evidence="9">
    <location>
        <begin position="478"/>
        <end position="494"/>
    </location>
</feature>
<dbReference type="Gene3D" id="3.30.40.10">
    <property type="entry name" value="Zinc/RING finger domain, C3HC4 (zinc finger)"/>
    <property type="match status" value="1"/>
</dbReference>
<comment type="subcellular location">
    <subcellularLocation>
        <location evidence="1">Nucleus</location>
    </subcellularLocation>
</comment>
<dbReference type="InterPro" id="IPR001841">
    <property type="entry name" value="Znf_RING"/>
</dbReference>
<dbReference type="InterPro" id="IPR001878">
    <property type="entry name" value="Znf_CCHC"/>
</dbReference>
<dbReference type="GO" id="GO:0008270">
    <property type="term" value="F:zinc ion binding"/>
    <property type="evidence" value="ECO:0007669"/>
    <property type="project" value="UniProtKB-KW"/>
</dbReference>
<keyword evidence="3 6" id="KW-0863">Zinc-finger</keyword>
<evidence type="ECO:0000259" key="10">
    <source>
        <dbReference type="PROSITE" id="PS51282"/>
    </source>
</evidence>
<dbReference type="InterPro" id="IPR025829">
    <property type="entry name" value="Zn_knuckle_CX2CX3GHX4C"/>
</dbReference>
<comment type="caution">
    <text evidence="11">The sequence shown here is derived from an EMBL/GenBank/DDBJ whole genome shotgun (WGS) entry which is preliminary data.</text>
</comment>
<evidence type="ECO:0000313" key="12">
    <source>
        <dbReference type="Proteomes" id="UP001190700"/>
    </source>
</evidence>
<dbReference type="AlphaFoldDB" id="A0AAE0GDR9"/>
<dbReference type="Proteomes" id="UP001190700">
    <property type="component" value="Unassembled WGS sequence"/>
</dbReference>
<evidence type="ECO:0000256" key="5">
    <source>
        <dbReference type="ARBA" id="ARBA00023242"/>
    </source>
</evidence>
<dbReference type="Pfam" id="PF00098">
    <property type="entry name" value="zf-CCHC"/>
    <property type="match status" value="1"/>
</dbReference>
<feature type="region of interest" description="Disordered" evidence="7">
    <location>
        <begin position="338"/>
        <end position="444"/>
    </location>
</feature>
<dbReference type="PANTHER" id="PTHR15439">
    <property type="entry name" value="RETINOBLASTOMA-BINDING PROTEIN 6"/>
    <property type="match status" value="1"/>
</dbReference>
<dbReference type="GO" id="GO:0003676">
    <property type="term" value="F:nucleic acid binding"/>
    <property type="evidence" value="ECO:0007669"/>
    <property type="project" value="InterPro"/>
</dbReference>
<feature type="domain" description="DWNN" evidence="10">
    <location>
        <begin position="5"/>
        <end position="75"/>
    </location>
</feature>
<feature type="region of interest" description="Disordered" evidence="7">
    <location>
        <begin position="660"/>
        <end position="782"/>
    </location>
</feature>
<gene>
    <name evidence="11" type="ORF">CYMTET_15830</name>
</gene>
<feature type="compositionally biased region" description="Low complexity" evidence="7">
    <location>
        <begin position="353"/>
        <end position="374"/>
    </location>
</feature>
<dbReference type="CDD" id="cd16620">
    <property type="entry name" value="vRING-HC-C4C4_RBBP6"/>
    <property type="match status" value="1"/>
</dbReference>
<feature type="compositionally biased region" description="Basic and acidic residues" evidence="7">
    <location>
        <begin position="664"/>
        <end position="674"/>
    </location>
</feature>
<evidence type="ECO:0000256" key="1">
    <source>
        <dbReference type="ARBA" id="ARBA00004123"/>
    </source>
</evidence>
<evidence type="ECO:0000256" key="7">
    <source>
        <dbReference type="SAM" id="MobiDB-lite"/>
    </source>
</evidence>
<name>A0AAE0GDR9_9CHLO</name>
<organism evidence="11 12">
    <name type="scientific">Cymbomonas tetramitiformis</name>
    <dbReference type="NCBI Taxonomy" id="36881"/>
    <lineage>
        <taxon>Eukaryota</taxon>
        <taxon>Viridiplantae</taxon>
        <taxon>Chlorophyta</taxon>
        <taxon>Pyramimonadophyceae</taxon>
        <taxon>Pyramimonadales</taxon>
        <taxon>Pyramimonadaceae</taxon>
        <taxon>Cymbomonas</taxon>
    </lineage>
</organism>
<dbReference type="SMART" id="SM00343">
    <property type="entry name" value="ZnF_C2HC"/>
    <property type="match status" value="2"/>
</dbReference>
<keyword evidence="12" id="KW-1185">Reference proteome</keyword>
<dbReference type="InterPro" id="IPR036875">
    <property type="entry name" value="Znf_CCHC_sf"/>
</dbReference>
<evidence type="ECO:0000256" key="4">
    <source>
        <dbReference type="ARBA" id="ARBA00022833"/>
    </source>
</evidence>
<feature type="domain" description="RING-type" evidence="8">
    <location>
        <begin position="269"/>
        <end position="307"/>
    </location>
</feature>
<proteinExistence type="predicted"/>
<dbReference type="PROSITE" id="PS51282">
    <property type="entry name" value="DWNN"/>
    <property type="match status" value="1"/>
</dbReference>
<evidence type="ECO:0000259" key="9">
    <source>
        <dbReference type="PROSITE" id="PS50158"/>
    </source>
</evidence>
<dbReference type="GO" id="GO:0005634">
    <property type="term" value="C:nucleus"/>
    <property type="evidence" value="ECO:0007669"/>
    <property type="project" value="UniProtKB-SubCell"/>
</dbReference>
<dbReference type="InterPro" id="IPR013083">
    <property type="entry name" value="Znf_RING/FYVE/PHD"/>
</dbReference>
<dbReference type="SMART" id="SM01180">
    <property type="entry name" value="DWNN"/>
    <property type="match status" value="1"/>
</dbReference>
<feature type="compositionally biased region" description="Gly residues" evidence="7">
    <location>
        <begin position="681"/>
        <end position="692"/>
    </location>
</feature>
<dbReference type="EMBL" id="LGRX02006778">
    <property type="protein sequence ID" value="KAK3276075.1"/>
    <property type="molecule type" value="Genomic_DNA"/>
</dbReference>
<dbReference type="PROSITE" id="PS50089">
    <property type="entry name" value="ZF_RING_2"/>
    <property type="match status" value="1"/>
</dbReference>
<dbReference type="InterPro" id="IPR033489">
    <property type="entry name" value="RBBP6"/>
</dbReference>
<dbReference type="PANTHER" id="PTHR15439:SF0">
    <property type="entry name" value="CELL DIVISION CYCLE AND APOPTOSIS REGULATOR PROTEIN 1-RELATED"/>
    <property type="match status" value="1"/>
</dbReference>
<dbReference type="Pfam" id="PF13696">
    <property type="entry name" value="zf-CCHC_2"/>
    <property type="match status" value="1"/>
</dbReference>